<feature type="transmembrane region" description="Helical" evidence="1">
    <location>
        <begin position="543"/>
        <end position="568"/>
    </location>
</feature>
<feature type="signal peptide" evidence="2">
    <location>
        <begin position="1"/>
        <end position="22"/>
    </location>
</feature>
<feature type="chain" id="PRO_5032659232" description="Helicase-associated domain-containing protein" evidence="2">
    <location>
        <begin position="23"/>
        <end position="1742"/>
    </location>
</feature>
<keyword evidence="1" id="KW-1133">Transmembrane helix</keyword>
<feature type="transmembrane region" description="Helical" evidence="1">
    <location>
        <begin position="843"/>
        <end position="861"/>
    </location>
</feature>
<proteinExistence type="predicted"/>
<keyword evidence="2" id="KW-0732">Signal</keyword>
<dbReference type="Gene3D" id="6.10.140.530">
    <property type="match status" value="1"/>
</dbReference>
<feature type="transmembrane region" description="Helical" evidence="1">
    <location>
        <begin position="873"/>
        <end position="893"/>
    </location>
</feature>
<feature type="transmembrane region" description="Helical" evidence="1">
    <location>
        <begin position="481"/>
        <end position="506"/>
    </location>
</feature>
<gene>
    <name evidence="4" type="ORF">PGLA2088_LOCUS47294</name>
</gene>
<evidence type="ECO:0000313" key="4">
    <source>
        <dbReference type="EMBL" id="CAE8734420.1"/>
    </source>
</evidence>
<feature type="transmembrane region" description="Helical" evidence="1">
    <location>
        <begin position="512"/>
        <end position="531"/>
    </location>
</feature>
<comment type="caution">
    <text evidence="4">The sequence shown here is derived from an EMBL/GenBank/DDBJ whole genome shotgun (WGS) entry which is preliminary data.</text>
</comment>
<evidence type="ECO:0000259" key="3">
    <source>
        <dbReference type="Pfam" id="PF03457"/>
    </source>
</evidence>
<protein>
    <recommendedName>
        <fullName evidence="3">Helicase-associated domain-containing protein</fullName>
    </recommendedName>
</protein>
<dbReference type="EMBL" id="CAJNNW010036451">
    <property type="protein sequence ID" value="CAE8734420.1"/>
    <property type="molecule type" value="Genomic_DNA"/>
</dbReference>
<keyword evidence="1" id="KW-0472">Membrane</keyword>
<organism evidence="4 5">
    <name type="scientific">Polarella glacialis</name>
    <name type="common">Dinoflagellate</name>
    <dbReference type="NCBI Taxonomy" id="89957"/>
    <lineage>
        <taxon>Eukaryota</taxon>
        <taxon>Sar</taxon>
        <taxon>Alveolata</taxon>
        <taxon>Dinophyceae</taxon>
        <taxon>Suessiales</taxon>
        <taxon>Suessiaceae</taxon>
        <taxon>Polarella</taxon>
    </lineage>
</organism>
<accession>A0A813LPV0</accession>
<dbReference type="PROSITE" id="PS51257">
    <property type="entry name" value="PROKAR_LIPOPROTEIN"/>
    <property type="match status" value="1"/>
</dbReference>
<dbReference type="PANTHER" id="PTHR33418:SF1">
    <property type="entry name" value="HELICASE-ASSOCIATED DOMAIN-CONTAINING PROTEIN"/>
    <property type="match status" value="1"/>
</dbReference>
<dbReference type="Proteomes" id="UP000626109">
    <property type="component" value="Unassembled WGS sequence"/>
</dbReference>
<dbReference type="PANTHER" id="PTHR33418">
    <property type="entry name" value="HELICASE-ASSOCIATED"/>
    <property type="match status" value="1"/>
</dbReference>
<name>A0A813LPV0_POLGL</name>
<dbReference type="InterPro" id="IPR005114">
    <property type="entry name" value="Helicase_assoc"/>
</dbReference>
<feature type="transmembrane region" description="Helical" evidence="1">
    <location>
        <begin position="725"/>
        <end position="754"/>
    </location>
</feature>
<feature type="transmembrane region" description="Helical" evidence="1">
    <location>
        <begin position="351"/>
        <end position="369"/>
    </location>
</feature>
<reference evidence="4" key="1">
    <citation type="submission" date="2021-02" db="EMBL/GenBank/DDBJ databases">
        <authorList>
            <person name="Dougan E. K."/>
            <person name="Rhodes N."/>
            <person name="Thang M."/>
            <person name="Chan C."/>
        </authorList>
    </citation>
    <scope>NUCLEOTIDE SEQUENCE</scope>
</reference>
<sequence>MAFRRSVLHGLALLGCTALCSAQEPSLALLAADDECAAGDGLCALNALQLRGDRLQQEPEASANVSVVPPVHLDVPEDLNASLGANPNYLRHACNGPDYCVVGGYMIVPGHAVRGMESINGGNAGSFDHYMSAARDHCGDTGCVLITNPVGFRTQNQLHIHFRHYNGGGAAVKRRLESTLCGTHGWKSFAECGIGKAAIFSGFPGVFSAVAGAFGGGSLSYVGITVWETTACGGGVQTMVLASTSCSIEHSISVVVLLSVASGVEDSWSQEPISQVPAPATAFVSGSRSPTFQRATLPPGKWRASAAQPCKGPCGSSGWTSSISAAAQPSAASGDGAAVGTGVGYRQSFRAGALLGGIFGSSALLGHFYPLAKSLLHFRSAGHELMFFLFVSCSLLWFLSPSTLSHKVAGLLKPIAVRCAARGQRRRAALAFAACDLAAAAATIGQAFFAACLVVYALPAKASIILPLIPTNASFLAGKGAIALLGPWLGPAATVGAWVTQVLAVLIAKRTWLLLAAFLAPQCARFFLAATESSPRAAEGGEVAAAWILAAAARSIVGGSILLAGLYAGAAAVGRGVPPGNATSVAVIACILAASPLVRDFLARVRGPAIGSELRGYCGGAYISGRLKGFCRLRMAEVELTSTLPGSSPTVVQVGAAAAKRLAEAVPPARVGGQVTIPAIGLAAGLQAAEAALMAPKDKKKLLAKVVAISAAAIILPRWPLGGRVAYALVLSLYLGSLVLPRVLLLVVAVVTLLSGGPAGTASAYAFAAGIAICALLGGQSGAARPDSFAGCTRLDLVKSEATVSWRASKPVAEVEAKILAAATGASAAKTGQQQAKKSRARGLVQGVLALLLCCLVAWFRPATHYLGHVVTGRRGLGLALFGVCSGLAVRLMKAELIAKGARELLPAKLAGMCGGPAKAAHWFLAVNFRAAAVGYAAAFLLPKVGLLQALIFRFSVSHQVEWIDAWLFQVSSGFLLSVLVVQATRLAFRLLPSRPKHPLAGIGCTLGRGAVGASSAVALLQLVLYAAGAPGPTSPWPATVATVAAATGAVLAAAPDWLARLGFAVVSEQPGAIWVQPEAEGPVEVGRLLRFEGRQAVLQLAGSGASELRVGASALWGAARSGVRPITSVIPVEPGAMAEKVASAVQTTLRRQPGLLQRQPFEPSAHVSEDGRSVHVCGFMPRGGAVGASSRVPEEAWLARSKLLVAAATEAAKEVRVVSVTKELTDVQHLANSINATGVTTVVLSCYEDLLRVSMAQLEAKSRQSLDLIIFEAAHIVRSGGYREAGVTDATIAARKRAYISARQLQGRAPGALLAPGQEPGYPRDEPLGTFGDEVYRLTHEDTERRNLTVPLRLAFLESTNAIDVAKELAGLHQSLGVKRFEVVPPQPKLTQAVDELLRKLTDGACRATTGSDGASSSIDAVVIAGTNPNYVAVAQEFPRLAHWAPGKKHGYILVAAAAKMHAVTAWRALAIEDLRAEEALQRATVEAGYKDRRLTWEEVPFELRQLVYDKSPKEQAEIAVARGVYALGDNWDSWLGRLAAFRDQHGHVKVRYLATIFGHELGAWVMQQRERWECGTLDDRKVARLKGLGFMLDLEAELFALGLSELRTWVMFHRSRVVPISFTTDAGFALGNWVVEQRTLQRRGRLGLKEQKMLKEAFFMWSPSEAPTSQFDHPQDQEAAVLTRSIEGELRMLRWRPIVERRQFFRSLVLKHHPDVSPDPSAPYAIQFLSDTKEWFLAGH</sequence>
<evidence type="ECO:0000313" key="5">
    <source>
        <dbReference type="Proteomes" id="UP000626109"/>
    </source>
</evidence>
<feature type="domain" description="Helicase-associated" evidence="3">
    <location>
        <begin position="1532"/>
        <end position="1592"/>
    </location>
</feature>
<evidence type="ECO:0000256" key="1">
    <source>
        <dbReference type="SAM" id="Phobius"/>
    </source>
</evidence>
<feature type="transmembrane region" description="Helical" evidence="1">
    <location>
        <begin position="967"/>
        <end position="989"/>
    </location>
</feature>
<feature type="transmembrane region" description="Helical" evidence="1">
    <location>
        <begin position="933"/>
        <end position="955"/>
    </location>
</feature>
<evidence type="ECO:0000256" key="2">
    <source>
        <dbReference type="SAM" id="SignalP"/>
    </source>
</evidence>
<keyword evidence="1" id="KW-0812">Transmembrane</keyword>
<dbReference type="Pfam" id="PF03457">
    <property type="entry name" value="HA"/>
    <property type="match status" value="1"/>
</dbReference>
<feature type="transmembrane region" description="Helical" evidence="1">
    <location>
        <begin position="381"/>
        <end position="399"/>
    </location>
</feature>